<reference evidence="2" key="1">
    <citation type="submission" date="2020-08" db="EMBL/GenBank/DDBJ databases">
        <authorList>
            <person name="Hu Y."/>
            <person name="Nguyen S.V."/>
            <person name="Li F."/>
            <person name="Fanning S."/>
        </authorList>
    </citation>
    <scope>NUCLEOTIDE SEQUENCE</scope>
    <source>
        <strain evidence="2">SYSU D8009</strain>
    </source>
</reference>
<accession>A0A9X0UD20</accession>
<feature type="transmembrane region" description="Helical" evidence="1">
    <location>
        <begin position="247"/>
        <end position="265"/>
    </location>
</feature>
<protein>
    <recommendedName>
        <fullName evidence="4">Quinol:cytochrome c oxidoreductase quinone-binding subunit 2</fullName>
    </recommendedName>
</protein>
<dbReference type="PANTHER" id="PTHR43044:SF1">
    <property type="entry name" value="QUINOL:CYTOCHROME C OXIDOREDUCTASE QUINONE-BINDING SUBUNIT 2"/>
    <property type="match status" value="1"/>
</dbReference>
<feature type="transmembrane region" description="Helical" evidence="1">
    <location>
        <begin position="28"/>
        <end position="52"/>
    </location>
</feature>
<evidence type="ECO:0000313" key="3">
    <source>
        <dbReference type="Proteomes" id="UP000600101"/>
    </source>
</evidence>
<dbReference type="Proteomes" id="UP000600101">
    <property type="component" value="Unassembled WGS sequence"/>
</dbReference>
<dbReference type="EMBL" id="JACOMF010000010">
    <property type="protein sequence ID" value="MBC4015894.1"/>
    <property type="molecule type" value="Genomic_DNA"/>
</dbReference>
<comment type="caution">
    <text evidence="2">The sequence shown here is derived from an EMBL/GenBank/DDBJ whole genome shotgun (WGS) entry which is preliminary data.</text>
</comment>
<keyword evidence="1" id="KW-1133">Transmembrane helix</keyword>
<feature type="transmembrane region" description="Helical" evidence="1">
    <location>
        <begin position="104"/>
        <end position="127"/>
    </location>
</feature>
<name>A0A9X0UD20_9PROT</name>
<keyword evidence="3" id="KW-1185">Reference proteome</keyword>
<feature type="transmembrane region" description="Helical" evidence="1">
    <location>
        <begin position="173"/>
        <end position="192"/>
    </location>
</feature>
<feature type="transmembrane region" description="Helical" evidence="1">
    <location>
        <begin position="73"/>
        <end position="92"/>
    </location>
</feature>
<feature type="transmembrane region" description="Helical" evidence="1">
    <location>
        <begin position="139"/>
        <end position="161"/>
    </location>
</feature>
<gene>
    <name evidence="2" type="ORF">H7965_11220</name>
</gene>
<keyword evidence="1" id="KW-0472">Membrane</keyword>
<dbReference type="RefSeq" id="WP_186770666.1">
    <property type="nucleotide sequence ID" value="NZ_JACOMF010000010.1"/>
</dbReference>
<evidence type="ECO:0000313" key="2">
    <source>
        <dbReference type="EMBL" id="MBC4015894.1"/>
    </source>
</evidence>
<dbReference type="PANTHER" id="PTHR43044">
    <property type="match status" value="1"/>
</dbReference>
<feature type="transmembrane region" description="Helical" evidence="1">
    <location>
        <begin position="204"/>
        <end position="227"/>
    </location>
</feature>
<keyword evidence="1" id="KW-0812">Transmembrane</keyword>
<proteinExistence type="predicted"/>
<evidence type="ECO:0008006" key="4">
    <source>
        <dbReference type="Google" id="ProtNLM"/>
    </source>
</evidence>
<feature type="transmembrane region" description="Helical" evidence="1">
    <location>
        <begin position="305"/>
        <end position="324"/>
    </location>
</feature>
<dbReference type="AlphaFoldDB" id="A0A9X0UD20"/>
<evidence type="ECO:0000256" key="1">
    <source>
        <dbReference type="SAM" id="Phobius"/>
    </source>
</evidence>
<feature type="transmembrane region" description="Helical" evidence="1">
    <location>
        <begin position="272"/>
        <end position="293"/>
    </location>
</feature>
<sequence>MKAAAGLALALAAGGAAAFGGPEVLEAWLPSFLLWTQFAIGALGVLAIGHLLREEWLAPIRPPLEAMARSLPMLALMAVPVLVAVETLYPWAAPEAGPQQGSRALVLAPLAFRLRALGYLLLWAVLGRALARPGRHQRLSALTLILLLPSALLAAHDWVLSRDPAWLPSLQGFAIWVEGLAGALALAILAAWRTPPRAEGLPGLERALLTLALAVLWLWFTQFIVVWMADRPEESGWYLRRLGDWGWVQLGVALPALLLAISLAAPPDHGRWRMTAVCLLLLVQHVAHLWWVVRPDAPSGAPPPWLDLVVAGGLGFAWVVWWDAEHRRRPATA</sequence>
<organism evidence="2 3">
    <name type="scientific">Siccirubricoccus deserti</name>
    <dbReference type="NCBI Taxonomy" id="2013562"/>
    <lineage>
        <taxon>Bacteria</taxon>
        <taxon>Pseudomonadati</taxon>
        <taxon>Pseudomonadota</taxon>
        <taxon>Alphaproteobacteria</taxon>
        <taxon>Acetobacterales</taxon>
        <taxon>Roseomonadaceae</taxon>
        <taxon>Siccirubricoccus</taxon>
    </lineage>
</organism>